<dbReference type="PROSITE" id="PS51459">
    <property type="entry name" value="FIDO"/>
    <property type="match status" value="1"/>
</dbReference>
<accession>A0A8H5KGL5</accession>
<evidence type="ECO:0000259" key="3">
    <source>
        <dbReference type="PROSITE" id="PS51459"/>
    </source>
</evidence>
<dbReference type="GO" id="GO:0005524">
    <property type="term" value="F:ATP binding"/>
    <property type="evidence" value="ECO:0007669"/>
    <property type="project" value="UniProtKB-KW"/>
</dbReference>
<proteinExistence type="predicted"/>
<dbReference type="InterPro" id="IPR040198">
    <property type="entry name" value="Fido_containing"/>
</dbReference>
<dbReference type="OrthoDB" id="439046at2759"/>
<evidence type="ECO:0000256" key="1">
    <source>
        <dbReference type="PIRSR" id="PIRSR640198-1"/>
    </source>
</evidence>
<dbReference type="InterPro" id="IPR036597">
    <property type="entry name" value="Fido-like_dom_sf"/>
</dbReference>
<protein>
    <recommendedName>
        <fullName evidence="3">Fido domain-containing protein</fullName>
    </recommendedName>
</protein>
<keyword evidence="5" id="KW-1185">Reference proteome</keyword>
<dbReference type="PANTHER" id="PTHR13504:SF38">
    <property type="entry name" value="FIDO DOMAIN-CONTAINING PROTEIN"/>
    <property type="match status" value="1"/>
</dbReference>
<evidence type="ECO:0000313" key="5">
    <source>
        <dbReference type="Proteomes" id="UP000582016"/>
    </source>
</evidence>
<organism evidence="4 5">
    <name type="scientific">Fusarium phyllophilum</name>
    <dbReference type="NCBI Taxonomy" id="47803"/>
    <lineage>
        <taxon>Eukaryota</taxon>
        <taxon>Fungi</taxon>
        <taxon>Dikarya</taxon>
        <taxon>Ascomycota</taxon>
        <taxon>Pezizomycotina</taxon>
        <taxon>Sordariomycetes</taxon>
        <taxon>Hypocreomycetidae</taxon>
        <taxon>Hypocreales</taxon>
        <taxon>Nectriaceae</taxon>
        <taxon>Fusarium</taxon>
        <taxon>Fusarium fujikuroi species complex</taxon>
    </lineage>
</organism>
<dbReference type="PANTHER" id="PTHR13504">
    <property type="entry name" value="FIDO DOMAIN-CONTAINING PROTEIN DDB_G0283145"/>
    <property type="match status" value="1"/>
</dbReference>
<evidence type="ECO:0000313" key="4">
    <source>
        <dbReference type="EMBL" id="KAF5571636.1"/>
    </source>
</evidence>
<comment type="caution">
    <text evidence="4">The sequence shown here is derived from an EMBL/GenBank/DDBJ whole genome shotgun (WGS) entry which is preliminary data.</text>
</comment>
<dbReference type="EMBL" id="JAAOAQ010000010">
    <property type="protein sequence ID" value="KAF5571636.1"/>
    <property type="molecule type" value="Genomic_DNA"/>
</dbReference>
<feature type="binding site" evidence="2">
    <location>
        <begin position="220"/>
        <end position="227"/>
    </location>
    <ligand>
        <name>ATP</name>
        <dbReference type="ChEBI" id="CHEBI:30616"/>
    </ligand>
</feature>
<dbReference type="Proteomes" id="UP000582016">
    <property type="component" value="Unassembled WGS sequence"/>
</dbReference>
<dbReference type="SUPFAM" id="SSF140931">
    <property type="entry name" value="Fic-like"/>
    <property type="match status" value="1"/>
</dbReference>
<dbReference type="Gene3D" id="1.10.3290.10">
    <property type="entry name" value="Fido-like domain"/>
    <property type="match status" value="1"/>
</dbReference>
<dbReference type="InterPro" id="IPR003812">
    <property type="entry name" value="Fido"/>
</dbReference>
<feature type="active site" evidence="1">
    <location>
        <position position="216"/>
    </location>
</feature>
<evidence type="ECO:0000256" key="2">
    <source>
        <dbReference type="PIRSR" id="PIRSR640198-2"/>
    </source>
</evidence>
<reference evidence="4 5" key="1">
    <citation type="submission" date="2020-05" db="EMBL/GenBank/DDBJ databases">
        <title>Identification and distribution of gene clusters putatively required for synthesis of sphingolipid metabolism inhibitors in phylogenetically diverse species of the filamentous fungus Fusarium.</title>
        <authorList>
            <person name="Kim H.-S."/>
            <person name="Busman M."/>
            <person name="Brown D.W."/>
            <person name="Divon H."/>
            <person name="Uhlig S."/>
            <person name="Proctor R.H."/>
        </authorList>
    </citation>
    <scope>NUCLEOTIDE SEQUENCE [LARGE SCALE GENOMIC DNA]</scope>
    <source>
        <strain evidence="4 5">NRRL 13617</strain>
    </source>
</reference>
<dbReference type="AlphaFoldDB" id="A0A8H5KGL5"/>
<dbReference type="Pfam" id="PF02661">
    <property type="entry name" value="Fic"/>
    <property type="match status" value="1"/>
</dbReference>
<keyword evidence="2" id="KW-0067">ATP-binding</keyword>
<sequence>MESQPSSVQPSSAQPFSATTSAITTPRSFVVSLSSRTGLEPNNLMEVLSRMIYGSNMISNGQQIPEEIAENDFEYKEIREHMEFRKIPVSHESVLRCYHETVQHAEAAKYLITKIVLQGRYYDEATFQQAHGILTHNIHLSPQMHWVNYGGYYRPLDAPRDPRFLDPTQIPTAMFSMVHQLSKEMENLDGQQLQEEHVHERISYACRFCERFIQIHPFLDGNGRMYRLFLTTLLLRAGICPAVYGLYAFDRFRHSQAELSCYMKGNQEMLGVQDVLPLGTNPHLVKFVVEHTHGRWKSPDDHMWTFLQVTGQVLYDPNASNMGPQ</sequence>
<keyword evidence="2" id="KW-0547">Nucleotide-binding</keyword>
<feature type="domain" description="Fido" evidence="3">
    <location>
        <begin position="122"/>
        <end position="290"/>
    </location>
</feature>
<name>A0A8H5KGL5_9HYPO</name>
<gene>
    <name evidence="4" type="ORF">FPHYL_383</name>
</gene>